<feature type="region of interest" description="Disordered" evidence="1">
    <location>
        <begin position="463"/>
        <end position="521"/>
    </location>
</feature>
<evidence type="ECO:0000256" key="1">
    <source>
        <dbReference type="SAM" id="MobiDB-lite"/>
    </source>
</evidence>
<feature type="non-terminal residue" evidence="2">
    <location>
        <position position="579"/>
    </location>
</feature>
<name>A0A6J4MUH3_9ACTN</name>
<dbReference type="EMBL" id="CADCUL010000041">
    <property type="protein sequence ID" value="CAA9366922.1"/>
    <property type="molecule type" value="Genomic_DNA"/>
</dbReference>
<dbReference type="EC" id="1.9.3.1" evidence="2"/>
<organism evidence="2">
    <name type="scientific">uncultured Nocardioidaceae bacterium</name>
    <dbReference type="NCBI Taxonomy" id="253824"/>
    <lineage>
        <taxon>Bacteria</taxon>
        <taxon>Bacillati</taxon>
        <taxon>Actinomycetota</taxon>
        <taxon>Actinomycetes</taxon>
        <taxon>Propionibacteriales</taxon>
        <taxon>Nocardioidaceae</taxon>
        <taxon>environmental samples</taxon>
    </lineage>
</organism>
<feature type="region of interest" description="Disordered" evidence="1">
    <location>
        <begin position="1"/>
        <end position="91"/>
    </location>
</feature>
<accession>A0A6J4MUH3</accession>
<feature type="region of interest" description="Disordered" evidence="1">
    <location>
        <begin position="198"/>
        <end position="248"/>
    </location>
</feature>
<gene>
    <name evidence="2" type="ORF">AVDCRST_MAG21-206</name>
</gene>
<feature type="compositionally biased region" description="Basic and acidic residues" evidence="1">
    <location>
        <begin position="214"/>
        <end position="223"/>
    </location>
</feature>
<feature type="region of interest" description="Disordered" evidence="1">
    <location>
        <begin position="295"/>
        <end position="319"/>
    </location>
</feature>
<reference evidence="2" key="1">
    <citation type="submission" date="2020-02" db="EMBL/GenBank/DDBJ databases">
        <authorList>
            <person name="Meier V. D."/>
        </authorList>
    </citation>
    <scope>NUCLEOTIDE SEQUENCE</scope>
    <source>
        <strain evidence="2">AVDCRST_MAG21</strain>
    </source>
</reference>
<feature type="compositionally biased region" description="Low complexity" evidence="1">
    <location>
        <begin position="555"/>
        <end position="579"/>
    </location>
</feature>
<feature type="non-terminal residue" evidence="2">
    <location>
        <position position="1"/>
    </location>
</feature>
<proteinExistence type="predicted"/>
<feature type="compositionally biased region" description="Basic and acidic residues" evidence="1">
    <location>
        <begin position="233"/>
        <end position="246"/>
    </location>
</feature>
<evidence type="ECO:0000313" key="2">
    <source>
        <dbReference type="EMBL" id="CAA9366922.1"/>
    </source>
</evidence>
<keyword evidence="2" id="KW-0560">Oxidoreductase</keyword>
<dbReference type="GO" id="GO:0016491">
    <property type="term" value="F:oxidoreductase activity"/>
    <property type="evidence" value="ECO:0007669"/>
    <property type="project" value="UniProtKB-KW"/>
</dbReference>
<feature type="compositionally biased region" description="Basic residues" evidence="1">
    <location>
        <begin position="469"/>
        <end position="497"/>
    </location>
</feature>
<feature type="compositionally biased region" description="Basic residues" evidence="1">
    <location>
        <begin position="1"/>
        <end position="25"/>
    </location>
</feature>
<protein>
    <submittedName>
        <fullName evidence="2">Cytochrome c oxidase polypeptide I</fullName>
        <ecNumber evidence="2">1.9.3.1</ecNumber>
    </submittedName>
</protein>
<feature type="region of interest" description="Disordered" evidence="1">
    <location>
        <begin position="538"/>
        <end position="579"/>
    </location>
</feature>
<feature type="compositionally biased region" description="Basic and acidic residues" evidence="1">
    <location>
        <begin position="27"/>
        <end position="49"/>
    </location>
</feature>
<sequence length="579" mass="63592">GHDRAAHHRGGHRRHPRPPGRRPSGRARAEGLHRLGDHDGPQEDRDHVPGPDLRLLPARRGRGAAHPAAARAGRQHAAHAADVQRAVHDARDDDDLPVRRAGLGRVRQLPHPADDRRAGHGVPEAQRAVVLAPGRRRPGLLRLHLLHPARVRVDVLHAAVELELPAVGRRGRVDLPHPPHGPVVARGRGELLRHHREHARPRHGLGPPAALRVGDPHLLDPAHPRPAGHRRRGDAAADRPPLRDPLLRPQLGRRPAAVAAPLLVLRAPRGLHHDPAGLRGRVGDHPRLRPQADLRLQGDRGGHRGHRVPRPARVGPPHVRHAVADDRPRLLHDELVPHRGAHGREDLQLARDAVARDHRVQDAAAVLRRLHRHVPHRRHHRRVPGDLPDRLAAHGHVLRGGPPALRARRRVRLHDLRGPLLLVPEDHGPDDERGPRQAELLAHARGLPRHVLHPALHRAGRHAATGLRVPRRRQPRALQPHLHRGVVHPGRRHRRDGHQRPALHQARRDRRPGPVEGQHAGVVHPVAAAREQLRRGAPHPLRGADEGHPPPGRPPGRAAGARAGDGVRVARAGAGAAGL</sequence>
<dbReference type="AlphaFoldDB" id="A0A6J4MUH3"/>